<organism evidence="5">
    <name type="scientific">bioreactor metagenome</name>
    <dbReference type="NCBI Taxonomy" id="1076179"/>
    <lineage>
        <taxon>unclassified sequences</taxon>
        <taxon>metagenomes</taxon>
        <taxon>ecological metagenomes</taxon>
    </lineage>
</organism>
<reference evidence="5" key="1">
    <citation type="submission" date="2019-08" db="EMBL/GenBank/DDBJ databases">
        <authorList>
            <person name="Kucharzyk K."/>
            <person name="Murdoch R.W."/>
            <person name="Higgins S."/>
            <person name="Loffler F."/>
        </authorList>
    </citation>
    <scope>NUCLEOTIDE SEQUENCE</scope>
</reference>
<dbReference type="GO" id="GO:0004518">
    <property type="term" value="F:nuclease activity"/>
    <property type="evidence" value="ECO:0007669"/>
    <property type="project" value="UniProtKB-KW"/>
</dbReference>
<name>A0A644VKA9_9ZZZZ</name>
<gene>
    <name evidence="5" type="ORF">SDC9_37761</name>
</gene>
<keyword evidence="2" id="KW-0540">Nuclease</keyword>
<evidence type="ECO:0000256" key="1">
    <source>
        <dbReference type="ARBA" id="ARBA00001946"/>
    </source>
</evidence>
<comment type="caution">
    <text evidence="5">The sequence shown here is derived from an EMBL/GenBank/DDBJ whole genome shotgun (WGS) entry which is preliminary data.</text>
</comment>
<dbReference type="Gene3D" id="3.40.1350.10">
    <property type="match status" value="1"/>
</dbReference>
<dbReference type="EMBL" id="VSSQ01000336">
    <property type="protein sequence ID" value="MPL91685.1"/>
    <property type="molecule type" value="Genomic_DNA"/>
</dbReference>
<dbReference type="SMART" id="SM00990">
    <property type="entry name" value="VRR_NUC"/>
    <property type="match status" value="1"/>
</dbReference>
<dbReference type="GO" id="GO:0003676">
    <property type="term" value="F:nucleic acid binding"/>
    <property type="evidence" value="ECO:0007669"/>
    <property type="project" value="InterPro"/>
</dbReference>
<evidence type="ECO:0000256" key="2">
    <source>
        <dbReference type="ARBA" id="ARBA00022722"/>
    </source>
</evidence>
<keyword evidence="3" id="KW-0378">Hydrolase</keyword>
<sequence>MKINKETQEQIAIMDWCRWQENHYPELKMIFHIVNEGKRSSRVGVELQKMGMKRGIPDICLPVPNAEYHGLYIELKADKTKRISKEQKEWLEKLSSYRYKAVRANGADEAIGIIKEYLNIKERW</sequence>
<evidence type="ECO:0000313" key="5">
    <source>
        <dbReference type="EMBL" id="MPL91685.1"/>
    </source>
</evidence>
<evidence type="ECO:0000256" key="3">
    <source>
        <dbReference type="ARBA" id="ARBA00022801"/>
    </source>
</evidence>
<dbReference type="InterPro" id="IPR011856">
    <property type="entry name" value="tRNA_endonuc-like_dom_sf"/>
</dbReference>
<dbReference type="GO" id="GO:0016788">
    <property type="term" value="F:hydrolase activity, acting on ester bonds"/>
    <property type="evidence" value="ECO:0007669"/>
    <property type="project" value="InterPro"/>
</dbReference>
<accession>A0A644VKA9</accession>
<dbReference type="Pfam" id="PF08774">
    <property type="entry name" value="VRR_NUC"/>
    <property type="match status" value="1"/>
</dbReference>
<feature type="domain" description="VRR-NUC" evidence="4">
    <location>
        <begin position="4"/>
        <end position="108"/>
    </location>
</feature>
<comment type="cofactor">
    <cofactor evidence="1">
        <name>Mg(2+)</name>
        <dbReference type="ChEBI" id="CHEBI:18420"/>
    </cofactor>
</comment>
<proteinExistence type="predicted"/>
<dbReference type="AlphaFoldDB" id="A0A644VKA9"/>
<evidence type="ECO:0000259" key="4">
    <source>
        <dbReference type="SMART" id="SM00990"/>
    </source>
</evidence>
<protein>
    <recommendedName>
        <fullName evidence="4">VRR-NUC domain-containing protein</fullName>
    </recommendedName>
</protein>
<dbReference type="InterPro" id="IPR014883">
    <property type="entry name" value="VRR_NUC"/>
</dbReference>